<dbReference type="Proteomes" id="UP000770015">
    <property type="component" value="Unassembled WGS sequence"/>
</dbReference>
<evidence type="ECO:0000256" key="3">
    <source>
        <dbReference type="ARBA" id="ARBA00022454"/>
    </source>
</evidence>
<reference evidence="11" key="1">
    <citation type="journal article" date="2021" name="Nat. Commun.">
        <title>Genetic determinants of endophytism in the Arabidopsis root mycobiome.</title>
        <authorList>
            <person name="Mesny F."/>
            <person name="Miyauchi S."/>
            <person name="Thiergart T."/>
            <person name="Pickel B."/>
            <person name="Atanasova L."/>
            <person name="Karlsson M."/>
            <person name="Huettel B."/>
            <person name="Barry K.W."/>
            <person name="Haridas S."/>
            <person name="Chen C."/>
            <person name="Bauer D."/>
            <person name="Andreopoulos W."/>
            <person name="Pangilinan J."/>
            <person name="LaButti K."/>
            <person name="Riley R."/>
            <person name="Lipzen A."/>
            <person name="Clum A."/>
            <person name="Drula E."/>
            <person name="Henrissat B."/>
            <person name="Kohler A."/>
            <person name="Grigoriev I.V."/>
            <person name="Martin F.M."/>
            <person name="Hacquard S."/>
        </authorList>
    </citation>
    <scope>NUCLEOTIDE SEQUENCE</scope>
    <source>
        <strain evidence="11">MPI-SDFR-AT-0117</strain>
    </source>
</reference>
<keyword evidence="6" id="KW-0995">Kinetochore</keyword>
<dbReference type="Pfam" id="PF05859">
    <property type="entry name" value="Mis12"/>
    <property type="match status" value="1"/>
</dbReference>
<dbReference type="GO" id="GO:0000444">
    <property type="term" value="C:MIS12/MIND type complex"/>
    <property type="evidence" value="ECO:0007669"/>
    <property type="project" value="TreeGrafter"/>
</dbReference>
<accession>A0A9P9AB40</accession>
<gene>
    <name evidence="11" type="ORF">F5X68DRAFT_275879</name>
</gene>
<comment type="subcellular location">
    <subcellularLocation>
        <location evidence="1">Chromosome</location>
        <location evidence="1">Centromere</location>
        <location evidence="1">Kinetochore</location>
    </subcellularLocation>
</comment>
<evidence type="ECO:0000256" key="1">
    <source>
        <dbReference type="ARBA" id="ARBA00004629"/>
    </source>
</evidence>
<keyword evidence="12" id="KW-1185">Reference proteome</keyword>
<dbReference type="GO" id="GO:0005634">
    <property type="term" value="C:nucleus"/>
    <property type="evidence" value="ECO:0007669"/>
    <property type="project" value="InterPro"/>
</dbReference>
<keyword evidence="5" id="KW-0498">Mitosis</keyword>
<protein>
    <submittedName>
        <fullName evidence="11">Mis12 protein-domain-containing protein</fullName>
    </submittedName>
</protein>
<organism evidence="11 12">
    <name type="scientific">Plectosphaerella plurivora</name>
    <dbReference type="NCBI Taxonomy" id="936078"/>
    <lineage>
        <taxon>Eukaryota</taxon>
        <taxon>Fungi</taxon>
        <taxon>Dikarya</taxon>
        <taxon>Ascomycota</taxon>
        <taxon>Pezizomycotina</taxon>
        <taxon>Sordariomycetes</taxon>
        <taxon>Hypocreomycetidae</taxon>
        <taxon>Glomerellales</taxon>
        <taxon>Plectosphaerellaceae</taxon>
        <taxon>Plectosphaerella</taxon>
    </lineage>
</organism>
<dbReference type="InterPro" id="IPR008685">
    <property type="entry name" value="Centromere_Mis12"/>
</dbReference>
<evidence type="ECO:0000313" key="12">
    <source>
        <dbReference type="Proteomes" id="UP000770015"/>
    </source>
</evidence>
<evidence type="ECO:0000256" key="8">
    <source>
        <dbReference type="ARBA" id="ARBA00023306"/>
    </source>
</evidence>
<dbReference type="OrthoDB" id="1884855at2759"/>
<evidence type="ECO:0000256" key="10">
    <source>
        <dbReference type="SAM" id="MobiDB-lite"/>
    </source>
</evidence>
<evidence type="ECO:0000256" key="2">
    <source>
        <dbReference type="ARBA" id="ARBA00008643"/>
    </source>
</evidence>
<dbReference type="PANTHER" id="PTHR14527:SF2">
    <property type="entry name" value="PROTEIN MIS12 HOMOLOG"/>
    <property type="match status" value="1"/>
</dbReference>
<dbReference type="GO" id="GO:0051382">
    <property type="term" value="P:kinetochore assembly"/>
    <property type="evidence" value="ECO:0007669"/>
    <property type="project" value="TreeGrafter"/>
</dbReference>
<keyword evidence="3" id="KW-0158">Chromosome</keyword>
<comment type="similarity">
    <text evidence="2">Belongs to the mis12 family.</text>
</comment>
<evidence type="ECO:0000256" key="6">
    <source>
        <dbReference type="ARBA" id="ARBA00022838"/>
    </source>
</evidence>
<dbReference type="GO" id="GO:0051301">
    <property type="term" value="P:cell division"/>
    <property type="evidence" value="ECO:0007669"/>
    <property type="project" value="UniProtKB-KW"/>
</dbReference>
<proteinExistence type="inferred from homology"/>
<keyword evidence="7" id="KW-0175">Coiled coil</keyword>
<keyword evidence="9" id="KW-0137">Centromere</keyword>
<evidence type="ECO:0000313" key="11">
    <source>
        <dbReference type="EMBL" id="KAH6687368.1"/>
    </source>
</evidence>
<comment type="caution">
    <text evidence="11">The sequence shown here is derived from an EMBL/GenBank/DDBJ whole genome shotgun (WGS) entry which is preliminary data.</text>
</comment>
<keyword evidence="8" id="KW-0131">Cell cycle</keyword>
<evidence type="ECO:0000256" key="4">
    <source>
        <dbReference type="ARBA" id="ARBA00022618"/>
    </source>
</evidence>
<sequence length="358" mass="38566">MAQVDTELLTEHLGYAPVSLLDSIINVVNSLADRTLDRVEQGLSGASAKTLGFEKALRKKKQLQQRNGTAGDEAERSPEEAAEFEVADGVHKLETLLCNAIDKNFDLFELYVMDNILCVQPTARPWIRLQHYTRGLDFDAAAAAEEGQASGQPHNAGPTAESVNAVRRNLQGSRRLNAMLRAEQAKNEALLAKLRAILGTGLAPPGAGSSVKTEEGAGTTSPFGFLAARGDLTDADARTPLTTTAAFTLSQLQAMRSLSTSLRHILPDLGPSDEPEASGEGARRGWRRERVDYVEGQTRRHLENVRGLELGEAGEVRDGEWQGEGRKFAIEEVEGLERVALVVGGQKAGGTSQEEGES</sequence>
<name>A0A9P9AB40_9PEZI</name>
<keyword evidence="4" id="KW-0132">Cell division</keyword>
<dbReference type="AlphaFoldDB" id="A0A9P9AB40"/>
<evidence type="ECO:0000256" key="7">
    <source>
        <dbReference type="ARBA" id="ARBA00023054"/>
    </source>
</evidence>
<feature type="region of interest" description="Disordered" evidence="10">
    <location>
        <begin position="60"/>
        <end position="80"/>
    </location>
</feature>
<dbReference type="PANTHER" id="PTHR14527">
    <property type="entry name" value="PROTEIN MIS12 HOMOLOG"/>
    <property type="match status" value="1"/>
</dbReference>
<dbReference type="EMBL" id="JAGSXJ010000011">
    <property type="protein sequence ID" value="KAH6687368.1"/>
    <property type="molecule type" value="Genomic_DNA"/>
</dbReference>
<evidence type="ECO:0000256" key="9">
    <source>
        <dbReference type="ARBA" id="ARBA00023328"/>
    </source>
</evidence>
<evidence type="ECO:0000256" key="5">
    <source>
        <dbReference type="ARBA" id="ARBA00022776"/>
    </source>
</evidence>
<dbReference type="GO" id="GO:0000070">
    <property type="term" value="P:mitotic sister chromatid segregation"/>
    <property type="evidence" value="ECO:0007669"/>
    <property type="project" value="TreeGrafter"/>
</dbReference>